<accession>A0A175YQ18</accession>
<dbReference type="Proteomes" id="UP000077755">
    <property type="component" value="Chromosome 8"/>
</dbReference>
<dbReference type="AlphaFoldDB" id="A0A175YQ18"/>
<gene>
    <name evidence="1" type="ORF">DCAR_0832849</name>
</gene>
<keyword evidence="2" id="KW-1185">Reference proteome</keyword>
<reference evidence="1" key="2">
    <citation type="submission" date="2022-03" db="EMBL/GenBank/DDBJ databases">
        <title>Draft title - Genomic analysis of global carrot germplasm unveils the trajectory of domestication and the origin of high carotenoid orange carrot.</title>
        <authorList>
            <person name="Iorizzo M."/>
            <person name="Ellison S."/>
            <person name="Senalik D."/>
            <person name="Macko-Podgorni A."/>
            <person name="Grzebelus D."/>
            <person name="Bostan H."/>
            <person name="Rolling W."/>
            <person name="Curaba J."/>
            <person name="Simon P."/>
        </authorList>
    </citation>
    <scope>NUCLEOTIDE SEQUENCE</scope>
    <source>
        <tissue evidence="1">Leaf</tissue>
    </source>
</reference>
<name>A0A175YQ18_DAUCS</name>
<proteinExistence type="predicted"/>
<evidence type="ECO:0000313" key="2">
    <source>
        <dbReference type="Proteomes" id="UP000077755"/>
    </source>
</evidence>
<sequence length="165" mass="17751">MANRGRYEIAQVTDQDHDNSIENYVANFREQSEVVPRRFGLGEMEVPPDQVLESGHLSSGATDLISSSSGLQTLNWEPSAGAISDVVVASGERSSGFQAPNQEIAGDTAIGMYGLENVGNPDNMDGRGFGEGTGANQVLDDLPTEEEVNNLLEDIEAYDLFDLIN</sequence>
<dbReference type="EMBL" id="CP093350">
    <property type="protein sequence ID" value="WOH13340.1"/>
    <property type="molecule type" value="Genomic_DNA"/>
</dbReference>
<organism evidence="1 2">
    <name type="scientific">Daucus carota subsp. sativus</name>
    <name type="common">Carrot</name>
    <dbReference type="NCBI Taxonomy" id="79200"/>
    <lineage>
        <taxon>Eukaryota</taxon>
        <taxon>Viridiplantae</taxon>
        <taxon>Streptophyta</taxon>
        <taxon>Embryophyta</taxon>
        <taxon>Tracheophyta</taxon>
        <taxon>Spermatophyta</taxon>
        <taxon>Magnoliopsida</taxon>
        <taxon>eudicotyledons</taxon>
        <taxon>Gunneridae</taxon>
        <taxon>Pentapetalae</taxon>
        <taxon>asterids</taxon>
        <taxon>campanulids</taxon>
        <taxon>Apiales</taxon>
        <taxon>Apiaceae</taxon>
        <taxon>Apioideae</taxon>
        <taxon>Scandiceae</taxon>
        <taxon>Daucinae</taxon>
        <taxon>Daucus</taxon>
        <taxon>Daucus sect. Daucus</taxon>
    </lineage>
</organism>
<reference evidence="1" key="1">
    <citation type="journal article" date="2016" name="Nat. Genet.">
        <title>A high-quality carrot genome assembly provides new insights into carotenoid accumulation and asterid genome evolution.</title>
        <authorList>
            <person name="Iorizzo M."/>
            <person name="Ellison S."/>
            <person name="Senalik D."/>
            <person name="Zeng P."/>
            <person name="Satapoomin P."/>
            <person name="Huang J."/>
            <person name="Bowman M."/>
            <person name="Iovene M."/>
            <person name="Sanseverino W."/>
            <person name="Cavagnaro P."/>
            <person name="Yildiz M."/>
            <person name="Macko-Podgorni A."/>
            <person name="Moranska E."/>
            <person name="Grzebelus E."/>
            <person name="Grzebelus D."/>
            <person name="Ashrafi H."/>
            <person name="Zheng Z."/>
            <person name="Cheng S."/>
            <person name="Spooner D."/>
            <person name="Van Deynze A."/>
            <person name="Simon P."/>
        </authorList>
    </citation>
    <scope>NUCLEOTIDE SEQUENCE</scope>
    <source>
        <tissue evidence="1">Leaf</tissue>
    </source>
</reference>
<protein>
    <submittedName>
        <fullName evidence="1">Uncharacterized protein</fullName>
    </submittedName>
</protein>
<dbReference type="Gramene" id="KZM85824">
    <property type="protein sequence ID" value="KZM85824"/>
    <property type="gene ID" value="DCAR_026754"/>
</dbReference>
<evidence type="ECO:0000313" key="1">
    <source>
        <dbReference type="EMBL" id="WOH13340.1"/>
    </source>
</evidence>